<dbReference type="InterPro" id="IPR036925">
    <property type="entry name" value="TIF_IF2_dom3_sf"/>
</dbReference>
<keyword evidence="5 10" id="KW-0396">Initiation factor</keyword>
<dbReference type="PROSITE" id="PS51722">
    <property type="entry name" value="G_TR_2"/>
    <property type="match status" value="1"/>
</dbReference>
<dbReference type="InterPro" id="IPR004161">
    <property type="entry name" value="EFTu-like_2"/>
</dbReference>
<evidence type="ECO:0000256" key="3">
    <source>
        <dbReference type="ARBA" id="ARBA00020675"/>
    </source>
</evidence>
<dbReference type="FunFam" id="3.40.50.10050:FF:000001">
    <property type="entry name" value="Translation initiation factor IF-2"/>
    <property type="match status" value="1"/>
</dbReference>
<accession>A0A1F5YJ69</accession>
<evidence type="ECO:0000256" key="10">
    <source>
        <dbReference type="RuleBase" id="RU000644"/>
    </source>
</evidence>
<protein>
    <recommendedName>
        <fullName evidence="3 9">Translation initiation factor IF-2</fullName>
    </recommendedName>
</protein>
<dbReference type="Gene3D" id="2.40.30.10">
    <property type="entry name" value="Translation factors"/>
    <property type="match status" value="2"/>
</dbReference>
<name>A0A1F5YJ69_9BACT</name>
<dbReference type="InterPro" id="IPR000795">
    <property type="entry name" value="T_Tr_GTP-bd_dom"/>
</dbReference>
<comment type="caution">
    <text evidence="12">The sequence shown here is derived from an EMBL/GenBank/DDBJ whole genome shotgun (WGS) entry which is preliminary data.</text>
</comment>
<evidence type="ECO:0000259" key="11">
    <source>
        <dbReference type="PROSITE" id="PS51722"/>
    </source>
</evidence>
<dbReference type="SUPFAM" id="SSF52156">
    <property type="entry name" value="Initiation factor IF2/eIF5b, domain 3"/>
    <property type="match status" value="1"/>
</dbReference>
<comment type="similarity">
    <text evidence="2 10">Belongs to the TRAFAC class translation factor GTPase superfamily. Classic translation factor GTPase family. IF-2 subfamily.</text>
</comment>
<evidence type="ECO:0000256" key="7">
    <source>
        <dbReference type="ARBA" id="ARBA00022917"/>
    </source>
</evidence>
<dbReference type="AlphaFoldDB" id="A0A1F5YJ69"/>
<dbReference type="GO" id="GO:0003743">
    <property type="term" value="F:translation initiation factor activity"/>
    <property type="evidence" value="ECO:0007669"/>
    <property type="project" value="UniProtKB-UniRule"/>
</dbReference>
<dbReference type="NCBIfam" id="TIGR00231">
    <property type="entry name" value="small_GTP"/>
    <property type="match status" value="1"/>
</dbReference>
<gene>
    <name evidence="12" type="ORF">A2Y99_03295</name>
</gene>
<sequence>MKQGLSSFRPPVIIILGHVDHGKTTLLDAIRKTNIALKEKGGITQHIGAYQVDFEGRQITFIDTPGHEAFMKMRERGSQVADMAVLVVAGNDGVQPQTIESINHIKTAEIPCIVALTKMDLPGINIEKIKKQLTNHKLKLEEFGGDIPIVPISVKTNKGLNKLLEAILLLADYFEIKKDDHDQPSAVVIESSLSKNKGPIATIIVRSGEFGVGDNVTCEKDVFKIRAILDWQGGQMKKVSAGTPAEILGWPSPPVVGSTLFNRIYKDNSIISKNIAVTDNIQSSEKSNQDHSDKKSVLKIILKTDTTGSLEAIVGSLPADLEIISKGVGNINESDVFLAKTTQSLIIGFNLKPGENIIQLARTEKIIIKTYFVIYELFSEIKDVISGLQQGILETILGEAKIITTFNIKKKNIAGIRVISGRIAKGDQVKIMNKNQEVGRAKIKSLRSGKEDINRSEQGQEAGVLLNKDITLLTDYSIISIG</sequence>
<dbReference type="SUPFAM" id="SSF52540">
    <property type="entry name" value="P-loop containing nucleoside triphosphate hydrolases"/>
    <property type="match status" value="1"/>
</dbReference>
<dbReference type="PROSITE" id="PS50890">
    <property type="entry name" value="PUA"/>
    <property type="match status" value="1"/>
</dbReference>
<dbReference type="InterPro" id="IPR000178">
    <property type="entry name" value="TF_IF2_bacterial-like"/>
</dbReference>
<dbReference type="CDD" id="cd01887">
    <property type="entry name" value="IF2_eIF5B"/>
    <property type="match status" value="1"/>
</dbReference>
<evidence type="ECO:0000256" key="8">
    <source>
        <dbReference type="ARBA" id="ARBA00023134"/>
    </source>
</evidence>
<dbReference type="FunFam" id="3.40.50.300:FF:000019">
    <property type="entry name" value="Translation initiation factor IF-2"/>
    <property type="match status" value="1"/>
</dbReference>
<dbReference type="InterPro" id="IPR015760">
    <property type="entry name" value="TIF_IF2"/>
</dbReference>
<dbReference type="PANTHER" id="PTHR43381:SF4">
    <property type="entry name" value="EUKARYOTIC TRANSLATION INITIATION FACTOR 5B"/>
    <property type="match status" value="1"/>
</dbReference>
<keyword evidence="8" id="KW-0342">GTP-binding</keyword>
<dbReference type="InterPro" id="IPR053905">
    <property type="entry name" value="EF-G-like_DII"/>
</dbReference>
<dbReference type="Gene3D" id="3.40.50.10050">
    <property type="entry name" value="Translation initiation factor IF- 2, domain 3"/>
    <property type="match status" value="1"/>
</dbReference>
<evidence type="ECO:0000256" key="1">
    <source>
        <dbReference type="ARBA" id="ARBA00004496"/>
    </source>
</evidence>
<dbReference type="InterPro" id="IPR027417">
    <property type="entry name" value="P-loop_NTPase"/>
</dbReference>
<dbReference type="GO" id="GO:0005737">
    <property type="term" value="C:cytoplasm"/>
    <property type="evidence" value="ECO:0007669"/>
    <property type="project" value="UniProtKB-SubCell"/>
</dbReference>
<reference evidence="12 13" key="1">
    <citation type="journal article" date="2016" name="Nat. Commun.">
        <title>Thousands of microbial genomes shed light on interconnected biogeochemical processes in an aquifer system.</title>
        <authorList>
            <person name="Anantharaman K."/>
            <person name="Brown C.T."/>
            <person name="Hug L.A."/>
            <person name="Sharon I."/>
            <person name="Castelle C.J."/>
            <person name="Probst A.J."/>
            <person name="Thomas B.C."/>
            <person name="Singh A."/>
            <person name="Wilkins M.J."/>
            <person name="Karaoz U."/>
            <person name="Brodie E.L."/>
            <person name="Williams K.H."/>
            <person name="Hubbard S.S."/>
            <person name="Banfield J.F."/>
        </authorList>
    </citation>
    <scope>NUCLEOTIDE SEQUENCE [LARGE SCALE GENOMIC DNA]</scope>
</reference>
<evidence type="ECO:0000256" key="4">
    <source>
        <dbReference type="ARBA" id="ARBA00022490"/>
    </source>
</evidence>
<dbReference type="Pfam" id="PF03144">
    <property type="entry name" value="GTP_EFTU_D2"/>
    <property type="match status" value="1"/>
</dbReference>
<feature type="domain" description="Tr-type G" evidence="11">
    <location>
        <begin position="8"/>
        <end position="177"/>
    </location>
</feature>
<keyword evidence="7 10" id="KW-0648">Protein biosynthesis</keyword>
<dbReference type="SUPFAM" id="SSF50447">
    <property type="entry name" value="Translation proteins"/>
    <property type="match status" value="2"/>
</dbReference>
<comment type="subcellular location">
    <subcellularLocation>
        <location evidence="1">Cytoplasm</location>
    </subcellularLocation>
</comment>
<evidence type="ECO:0000256" key="2">
    <source>
        <dbReference type="ARBA" id="ARBA00007733"/>
    </source>
</evidence>
<evidence type="ECO:0000313" key="12">
    <source>
        <dbReference type="EMBL" id="OGG00216.1"/>
    </source>
</evidence>
<organism evidence="12 13">
    <name type="scientific">Candidatus Gottesmanbacteria bacterium RBG_13_37_7</name>
    <dbReference type="NCBI Taxonomy" id="1798369"/>
    <lineage>
        <taxon>Bacteria</taxon>
        <taxon>Candidatus Gottesmaniibacteriota</taxon>
    </lineage>
</organism>
<evidence type="ECO:0000256" key="5">
    <source>
        <dbReference type="ARBA" id="ARBA00022540"/>
    </source>
</evidence>
<dbReference type="Pfam" id="PF22042">
    <property type="entry name" value="EF-G_D2"/>
    <property type="match status" value="1"/>
</dbReference>
<dbReference type="InterPro" id="IPR009000">
    <property type="entry name" value="Transl_B-barrel_sf"/>
</dbReference>
<evidence type="ECO:0000313" key="13">
    <source>
        <dbReference type="Proteomes" id="UP000178230"/>
    </source>
</evidence>
<dbReference type="GO" id="GO:0003924">
    <property type="term" value="F:GTPase activity"/>
    <property type="evidence" value="ECO:0007669"/>
    <property type="project" value="InterPro"/>
</dbReference>
<dbReference type="PANTHER" id="PTHR43381">
    <property type="entry name" value="TRANSLATION INITIATION FACTOR IF-2-RELATED"/>
    <property type="match status" value="1"/>
</dbReference>
<dbReference type="Pfam" id="PF11987">
    <property type="entry name" value="IF-2"/>
    <property type="match status" value="1"/>
</dbReference>
<comment type="function">
    <text evidence="10">One of the essential components for the initiation of protein synthesis. Protects formylmethionyl-tRNA from spontaneous hydrolysis and promotes its binding to the 30S ribosomal subunits. Also involved in the hydrolysis of GTP during the formation of the 70S ribosomal complex.</text>
</comment>
<keyword evidence="6" id="KW-0547">Nucleotide-binding</keyword>
<evidence type="ECO:0000256" key="9">
    <source>
        <dbReference type="NCBIfam" id="TIGR00487"/>
    </source>
</evidence>
<dbReference type="Proteomes" id="UP000178230">
    <property type="component" value="Unassembled WGS sequence"/>
</dbReference>
<dbReference type="InterPro" id="IPR023115">
    <property type="entry name" value="TIF_IF2_dom3"/>
</dbReference>
<dbReference type="EMBL" id="MFIY01000018">
    <property type="protein sequence ID" value="OGG00216.1"/>
    <property type="molecule type" value="Genomic_DNA"/>
</dbReference>
<evidence type="ECO:0000256" key="6">
    <source>
        <dbReference type="ARBA" id="ARBA00022741"/>
    </source>
</evidence>
<keyword evidence="4" id="KW-0963">Cytoplasm</keyword>
<dbReference type="Pfam" id="PF00009">
    <property type="entry name" value="GTP_EFTU"/>
    <property type="match status" value="1"/>
</dbReference>
<dbReference type="Gene3D" id="3.40.50.300">
    <property type="entry name" value="P-loop containing nucleotide triphosphate hydrolases"/>
    <property type="match status" value="1"/>
</dbReference>
<dbReference type="NCBIfam" id="TIGR00487">
    <property type="entry name" value="IF-2"/>
    <property type="match status" value="1"/>
</dbReference>
<dbReference type="GO" id="GO:0005525">
    <property type="term" value="F:GTP binding"/>
    <property type="evidence" value="ECO:0007669"/>
    <property type="project" value="UniProtKB-KW"/>
</dbReference>
<dbReference type="InterPro" id="IPR005225">
    <property type="entry name" value="Small_GTP-bd"/>
</dbReference>
<proteinExistence type="inferred from homology"/>